<dbReference type="PANTHER" id="PTHR10353:SF336">
    <property type="entry name" value="LACTASE-LIKE PROTEIN"/>
    <property type="match status" value="1"/>
</dbReference>
<dbReference type="GO" id="GO:0016052">
    <property type="term" value="P:carbohydrate catabolic process"/>
    <property type="evidence" value="ECO:0007669"/>
    <property type="project" value="UniProtKB-ARBA"/>
</dbReference>
<dbReference type="InterPro" id="IPR017853">
    <property type="entry name" value="GH"/>
</dbReference>
<evidence type="ECO:0000256" key="15">
    <source>
        <dbReference type="ARBA" id="ARBA00068094"/>
    </source>
</evidence>
<sequence>MAQQTLLSLCHVLVLALCVSAAEEFDWTKNEKGSFHYGTFPTAFSWGAGSSAYQTEGAWDKDGKGMSIWDVFSHKRSKIHLNDTGDSSCEGYYKFKDDILLMKDLKLNHYRFSISWPRILPTGIKSDKINEKGIQHYDSLINMLLENQITPIVTLYHWDLPQVLQEKYGGWQNSSMVNFFDDYANLCFERFGNRVKYWITFNNPWSIAVEGYEMGDHAPGVKLKGTGAYKAAHNIIKAHAKAWHTYDIQWRSKQKGMVGISLSTDWGEPVDITNQRDIEAADRYMQFYLGWFAAPLFSGDYPQVMKEYIGKKSAQQGLGSSRLPTFSPHEKSYVRGTCDFLGIGHFTTRYITQKNFPSNHGSTYFTDRDLAELVDPLWPDPGSEWLYSVPWGFRRLLHYVKMQYGNPMIYVTENGVSEKIVCTDLCDEWRMQYLRDYINEMLKAINDGVNVKGYTAWSLLDMFEWDEGYSERFGLYYVDFGSKNKQRYPKASVQFYKRIISSNGFPNQREIESWKRKATETCTSSTQLLAADPLSSHMELVTEIVVPTVETRRSWTGLKHPLAESPCMMYDPSENGQFGMSDYDQIEDESFPPLPPPLSPGEGNFDEEHAASGEGEEGELSKLPDVPVAKRRTVKRPQPKLDSQRLLSERGLPALRTLFSDVKFKGKGHEAEDLKVLMQKMENWAHRLYPKLQFEDFIDKLEVLGSKKEVQTCLKRIRLDMPLTHEDFNGNDGDEAEVRLQEDADPFEDRSFSEDPFIHSTPAPAPLSLTEEQQQRIERNKQLALERRLARQKQLESSQSAFPDELAASPTAHHLSQDDQRELDQTTGNTDTLLEQDPVASQSSPQYDKCDSPVPEITNGDNESD</sequence>
<feature type="compositionally biased region" description="Basic and acidic residues" evidence="21">
    <location>
        <begin position="748"/>
        <end position="757"/>
    </location>
</feature>
<dbReference type="FunFam" id="3.20.20.80:FF:000011">
    <property type="entry name" value="Cytosolic beta-glucosidase"/>
    <property type="match status" value="1"/>
</dbReference>
<feature type="region of interest" description="Disordered" evidence="21">
    <location>
        <begin position="789"/>
        <end position="865"/>
    </location>
</feature>
<comment type="catalytic activity">
    <reaction evidence="1">
        <text>Hydrolysis of terminal, non-reducing beta-D-glucosyl residues with release of beta-D-glucose.</text>
        <dbReference type="EC" id="3.2.1.21"/>
    </reaction>
</comment>
<dbReference type="PROSITE" id="PS00572">
    <property type="entry name" value="GLYCOSYL_HYDROL_F1_1"/>
    <property type="match status" value="1"/>
</dbReference>
<evidence type="ECO:0000256" key="6">
    <source>
        <dbReference type="ARBA" id="ARBA00022801"/>
    </source>
</evidence>
<evidence type="ECO:0000256" key="14">
    <source>
        <dbReference type="ARBA" id="ARBA00060858"/>
    </source>
</evidence>
<gene>
    <name evidence="24" type="ORF">PHYPO_G00145810</name>
</gene>
<evidence type="ECO:0000256" key="13">
    <source>
        <dbReference type="ARBA" id="ARBA00052085"/>
    </source>
</evidence>
<dbReference type="GO" id="GO:0004336">
    <property type="term" value="F:galactosylceramidase activity"/>
    <property type="evidence" value="ECO:0007669"/>
    <property type="project" value="UniProtKB-EC"/>
</dbReference>
<comment type="caution">
    <text evidence="24">The sequence shown here is derived from an EMBL/GenBank/DDBJ whole genome shotgun (WGS) entry which is preliminary data.</text>
</comment>
<keyword evidence="22" id="KW-0732">Signal</keyword>
<reference evidence="24 25" key="1">
    <citation type="submission" date="2019-06" db="EMBL/GenBank/DDBJ databases">
        <title>A chromosome-scale genome assembly of the striped catfish, Pangasianodon hypophthalmus.</title>
        <authorList>
            <person name="Wen M."/>
            <person name="Zahm M."/>
            <person name="Roques C."/>
            <person name="Cabau C."/>
            <person name="Klopp C."/>
            <person name="Donnadieu C."/>
            <person name="Jouanno E."/>
            <person name="Avarre J.-C."/>
            <person name="Campet M."/>
            <person name="Ha T.T.T."/>
            <person name="Dugue R."/>
            <person name="Lampietro C."/>
            <person name="Louis A."/>
            <person name="Herpin A."/>
            <person name="Echchiki A."/>
            <person name="Berthelot C."/>
            <person name="Parey E."/>
            <person name="Roest-Crollius H."/>
            <person name="Braasch I."/>
            <person name="Postlethwait J."/>
            <person name="Bobe J."/>
            <person name="Montfort J."/>
            <person name="Bouchez O."/>
            <person name="Begum T."/>
            <person name="Schartl M."/>
            <person name="Guiguen Y."/>
        </authorList>
    </citation>
    <scope>NUCLEOTIDE SEQUENCE [LARGE SCALE GENOMIC DNA]</scope>
    <source>
        <strain evidence="24 25">Indonesia</strain>
        <tissue evidence="24">Blood</tissue>
    </source>
</reference>
<evidence type="ECO:0000256" key="2">
    <source>
        <dbReference type="ARBA" id="ARBA00001013"/>
    </source>
</evidence>
<comment type="catalytic activity">
    <reaction evidence="9">
        <text>beta-D-galactosyl-(1&lt;-&gt;1)-sphing-4-enine + H2O = sphing-4-enine + D-galactose</text>
        <dbReference type="Rhea" id="RHEA:43908"/>
        <dbReference type="ChEBI" id="CHEBI:4139"/>
        <dbReference type="ChEBI" id="CHEBI:15377"/>
        <dbReference type="ChEBI" id="CHEBI:57756"/>
        <dbReference type="ChEBI" id="CHEBI:57934"/>
    </reaction>
    <physiologicalReaction direction="left-to-right" evidence="9">
        <dbReference type="Rhea" id="RHEA:43909"/>
    </physiologicalReaction>
</comment>
<dbReference type="AlphaFoldDB" id="A0A5N5K6A3"/>
<dbReference type="InterPro" id="IPR012923">
    <property type="entry name" value="Csm3"/>
</dbReference>
<feature type="chain" id="PRO_5024422356" description="Cytosolic beta-glucosidase" evidence="22">
    <location>
        <begin position="22"/>
        <end position="865"/>
    </location>
</feature>
<dbReference type="EMBL" id="VFJC01000026">
    <property type="protein sequence ID" value="KAB5525924.1"/>
    <property type="molecule type" value="Genomic_DNA"/>
</dbReference>
<dbReference type="PRINTS" id="PR00131">
    <property type="entry name" value="GLHYDRLASE1"/>
</dbReference>
<evidence type="ECO:0000256" key="8">
    <source>
        <dbReference type="ARBA" id="ARBA00033698"/>
    </source>
</evidence>
<comment type="catalytic activity">
    <reaction evidence="11">
        <text>a beta-D-xylosyl-(1&lt;-&gt;1')-N-acylsphing-4-enine + cholesterol = cholesteryl 3-beta-D-xyloside + an N-acylsphing-4-enine</text>
        <dbReference type="Rhea" id="RHEA:70239"/>
        <dbReference type="ChEBI" id="CHEBI:16113"/>
        <dbReference type="ChEBI" id="CHEBI:52639"/>
        <dbReference type="ChEBI" id="CHEBI:189067"/>
        <dbReference type="ChEBI" id="CHEBI:189068"/>
    </reaction>
    <physiologicalReaction direction="left-to-right" evidence="11">
        <dbReference type="Rhea" id="RHEA:70240"/>
    </physiologicalReaction>
    <physiologicalReaction direction="right-to-left" evidence="11">
        <dbReference type="Rhea" id="RHEA:70241"/>
    </physiologicalReaction>
</comment>
<evidence type="ECO:0000313" key="25">
    <source>
        <dbReference type="Proteomes" id="UP000327468"/>
    </source>
</evidence>
<evidence type="ECO:0000256" key="16">
    <source>
        <dbReference type="ARBA" id="ARBA00079026"/>
    </source>
</evidence>
<evidence type="ECO:0000256" key="21">
    <source>
        <dbReference type="SAM" id="MobiDB-lite"/>
    </source>
</evidence>
<feature type="region of interest" description="Disordered" evidence="21">
    <location>
        <begin position="579"/>
        <end position="644"/>
    </location>
</feature>
<dbReference type="Proteomes" id="UP000327468">
    <property type="component" value="Chromosome 25"/>
</dbReference>
<evidence type="ECO:0000256" key="18">
    <source>
        <dbReference type="ARBA" id="ARBA00083229"/>
    </source>
</evidence>
<keyword evidence="25" id="KW-1185">Reference proteome</keyword>
<dbReference type="Gene3D" id="3.20.20.80">
    <property type="entry name" value="Glycosidases"/>
    <property type="match status" value="1"/>
</dbReference>
<dbReference type="GO" id="GO:0004348">
    <property type="term" value="F:glucosylceramidase activity"/>
    <property type="evidence" value="ECO:0007669"/>
    <property type="project" value="UniProtKB-EC"/>
</dbReference>
<dbReference type="EC" id="3.2.1.46" evidence="3"/>
<dbReference type="Pfam" id="PF07962">
    <property type="entry name" value="Swi3"/>
    <property type="match status" value="1"/>
</dbReference>
<name>A0A5N5K6A3_PANHP</name>
<feature type="region of interest" description="Disordered" evidence="21">
    <location>
        <begin position="748"/>
        <end position="777"/>
    </location>
</feature>
<evidence type="ECO:0000256" key="19">
    <source>
        <dbReference type="PROSITE-ProRule" id="PRU10055"/>
    </source>
</evidence>
<comment type="similarity">
    <text evidence="14">Belongs to the glycosyl hydrolase 1 family. Klotho subfamily.</text>
</comment>
<evidence type="ECO:0000256" key="22">
    <source>
        <dbReference type="SAM" id="SignalP"/>
    </source>
</evidence>
<dbReference type="PANTHER" id="PTHR10353">
    <property type="entry name" value="GLYCOSYL HYDROLASE"/>
    <property type="match status" value="1"/>
</dbReference>
<dbReference type="InterPro" id="IPR001360">
    <property type="entry name" value="Glyco_hydro_1"/>
</dbReference>
<evidence type="ECO:0000256" key="17">
    <source>
        <dbReference type="ARBA" id="ARBA00081896"/>
    </source>
</evidence>
<feature type="compositionally biased region" description="Basic residues" evidence="21">
    <location>
        <begin position="629"/>
        <end position="638"/>
    </location>
</feature>
<accession>A0A5N5K6A3</accession>
<dbReference type="InterPro" id="IPR033132">
    <property type="entry name" value="GH_1_N_CS"/>
</dbReference>
<evidence type="ECO:0000259" key="23">
    <source>
        <dbReference type="Pfam" id="PF07962"/>
    </source>
</evidence>
<protein>
    <recommendedName>
        <fullName evidence="15">Cytosolic beta-glucosidase</fullName>
        <ecNumber evidence="5">3.2.1.21</ecNumber>
        <ecNumber evidence="4">3.2.1.45</ecNumber>
        <ecNumber evidence="3">3.2.1.46</ecNumber>
    </recommendedName>
    <alternativeName>
        <fullName evidence="16">Cytosolic galactosylceramidase</fullName>
    </alternativeName>
    <alternativeName>
        <fullName evidence="18">Cytosolic glucosylceramidase</fullName>
    </alternativeName>
    <alternativeName>
        <fullName evidence="17">Cytosolic glycosylceramidase</fullName>
    </alternativeName>
</protein>
<evidence type="ECO:0000256" key="20">
    <source>
        <dbReference type="RuleBase" id="RU004468"/>
    </source>
</evidence>
<dbReference type="EC" id="3.2.1.21" evidence="5"/>
<feature type="compositionally biased region" description="Polar residues" evidence="21">
    <location>
        <begin position="825"/>
        <end position="846"/>
    </location>
</feature>
<evidence type="ECO:0000313" key="24">
    <source>
        <dbReference type="EMBL" id="KAB5525924.1"/>
    </source>
</evidence>
<dbReference type="GO" id="GO:0031297">
    <property type="term" value="P:replication fork processing"/>
    <property type="evidence" value="ECO:0007669"/>
    <property type="project" value="InterPro"/>
</dbReference>
<evidence type="ECO:0000256" key="3">
    <source>
        <dbReference type="ARBA" id="ARBA00012657"/>
    </source>
</evidence>
<evidence type="ECO:0000256" key="1">
    <source>
        <dbReference type="ARBA" id="ARBA00000448"/>
    </source>
</evidence>
<feature type="compositionally biased region" description="Basic and acidic residues" evidence="21">
    <location>
        <begin position="815"/>
        <end position="824"/>
    </location>
</feature>
<dbReference type="GO" id="GO:0008422">
    <property type="term" value="F:beta-glucosidase activity"/>
    <property type="evidence" value="ECO:0007669"/>
    <property type="project" value="UniProtKB-EC"/>
</dbReference>
<dbReference type="InterPro" id="IPR018120">
    <property type="entry name" value="Glyco_hydro_1_AS"/>
</dbReference>
<comment type="catalytic activity">
    <reaction evidence="10">
        <text>beta-D-galactosyl-(1&lt;-&gt;1')-N-octadecanoylsphing-4-enine + H2O = N-octadecanoylsphing-4-enine + D-galactose</text>
        <dbReference type="Rhea" id="RHEA:59292"/>
        <dbReference type="ChEBI" id="CHEBI:4139"/>
        <dbReference type="ChEBI" id="CHEBI:15377"/>
        <dbReference type="ChEBI" id="CHEBI:72961"/>
        <dbReference type="ChEBI" id="CHEBI:84720"/>
    </reaction>
    <physiologicalReaction direction="left-to-right" evidence="10">
        <dbReference type="Rhea" id="RHEA:59293"/>
    </physiologicalReaction>
</comment>
<feature type="domain" description="Chromosome segregation in meiosis protein 3" evidence="23">
    <location>
        <begin position="640"/>
        <end position="721"/>
    </location>
</feature>
<comment type="catalytic activity">
    <reaction evidence="8">
        <text>a beta-D-galactosyl-(1&lt;-&gt;1')-N-acylsphing-4-enine + H2O = an N-acylsphing-4-enine + D-galactose</text>
        <dbReference type="Rhea" id="RHEA:14297"/>
        <dbReference type="ChEBI" id="CHEBI:4139"/>
        <dbReference type="ChEBI" id="CHEBI:15377"/>
        <dbReference type="ChEBI" id="CHEBI:18390"/>
        <dbReference type="ChEBI" id="CHEBI:52639"/>
        <dbReference type="EC" id="3.2.1.46"/>
    </reaction>
    <physiologicalReaction direction="left-to-right" evidence="8">
        <dbReference type="Rhea" id="RHEA:14298"/>
    </physiologicalReaction>
</comment>
<dbReference type="SUPFAM" id="SSF51445">
    <property type="entry name" value="(Trans)glycosidases"/>
    <property type="match status" value="1"/>
</dbReference>
<evidence type="ECO:0000256" key="5">
    <source>
        <dbReference type="ARBA" id="ARBA00012744"/>
    </source>
</evidence>
<evidence type="ECO:0000256" key="4">
    <source>
        <dbReference type="ARBA" id="ARBA00012658"/>
    </source>
</evidence>
<organism evidence="24 25">
    <name type="scientific">Pangasianodon hypophthalmus</name>
    <name type="common">Striped catfish</name>
    <name type="synonym">Helicophagus hypophthalmus</name>
    <dbReference type="NCBI Taxonomy" id="310915"/>
    <lineage>
        <taxon>Eukaryota</taxon>
        <taxon>Metazoa</taxon>
        <taxon>Chordata</taxon>
        <taxon>Craniata</taxon>
        <taxon>Vertebrata</taxon>
        <taxon>Euteleostomi</taxon>
        <taxon>Actinopterygii</taxon>
        <taxon>Neopterygii</taxon>
        <taxon>Teleostei</taxon>
        <taxon>Ostariophysi</taxon>
        <taxon>Siluriformes</taxon>
        <taxon>Pangasiidae</taxon>
        <taxon>Pangasianodon</taxon>
    </lineage>
</organism>
<feature type="active site" description="Nucleophile" evidence="19">
    <location>
        <position position="413"/>
    </location>
</feature>
<evidence type="ECO:0000256" key="10">
    <source>
        <dbReference type="ARBA" id="ARBA00050809"/>
    </source>
</evidence>
<evidence type="ECO:0000256" key="7">
    <source>
        <dbReference type="ARBA" id="ARBA00023295"/>
    </source>
</evidence>
<comment type="catalytic activity">
    <reaction evidence="13">
        <text>beta-D-glucosyl-(1&lt;-&gt;1)-sphing-4-enine + H2O = sphing-4-enine + D-glucose</text>
        <dbReference type="Rhea" id="RHEA:59288"/>
        <dbReference type="ChEBI" id="CHEBI:4167"/>
        <dbReference type="ChEBI" id="CHEBI:15377"/>
        <dbReference type="ChEBI" id="CHEBI:57756"/>
        <dbReference type="ChEBI" id="CHEBI:83992"/>
    </reaction>
    <physiologicalReaction direction="left-to-right" evidence="13">
        <dbReference type="Rhea" id="RHEA:59289"/>
    </physiologicalReaction>
</comment>
<keyword evidence="7 20" id="KW-0326">Glycosidase</keyword>
<dbReference type="PROSITE" id="PS00653">
    <property type="entry name" value="GLYCOSYL_HYDROL_F1_2"/>
    <property type="match status" value="1"/>
</dbReference>
<feature type="signal peptide" evidence="22">
    <location>
        <begin position="1"/>
        <end position="21"/>
    </location>
</feature>
<comment type="catalytic activity">
    <reaction evidence="2">
        <text>a beta-D-glucosyl-(1&lt;-&gt;1')-N-acylsphing-4-enine + H2O = an N-acylsphing-4-enine + D-glucose</text>
        <dbReference type="Rhea" id="RHEA:13269"/>
        <dbReference type="ChEBI" id="CHEBI:4167"/>
        <dbReference type="ChEBI" id="CHEBI:15377"/>
        <dbReference type="ChEBI" id="CHEBI:22801"/>
        <dbReference type="ChEBI" id="CHEBI:52639"/>
        <dbReference type="EC" id="3.2.1.45"/>
    </reaction>
    <physiologicalReaction direction="left-to-right" evidence="2">
        <dbReference type="Rhea" id="RHEA:13270"/>
    </physiologicalReaction>
</comment>
<dbReference type="Pfam" id="PF00232">
    <property type="entry name" value="Glyco_hydro_1"/>
    <property type="match status" value="1"/>
</dbReference>
<evidence type="ECO:0000256" key="12">
    <source>
        <dbReference type="ARBA" id="ARBA00051666"/>
    </source>
</evidence>
<dbReference type="GO" id="GO:0006974">
    <property type="term" value="P:DNA damage response"/>
    <property type="evidence" value="ECO:0007669"/>
    <property type="project" value="InterPro"/>
</dbReference>
<dbReference type="EC" id="3.2.1.45" evidence="4"/>
<comment type="catalytic activity">
    <reaction evidence="12">
        <text>beta-D-glucosyl-(1&lt;-&gt;1)-N-octadecanoylsphing-4-enine + H2O = N-octadecanoylsphing-4-enine + D-glucose</text>
        <dbReference type="Rhea" id="RHEA:59284"/>
        <dbReference type="ChEBI" id="CHEBI:4167"/>
        <dbReference type="ChEBI" id="CHEBI:15377"/>
        <dbReference type="ChEBI" id="CHEBI:72961"/>
        <dbReference type="ChEBI" id="CHEBI:84719"/>
    </reaction>
    <physiologicalReaction direction="left-to-right" evidence="12">
        <dbReference type="Rhea" id="RHEA:59285"/>
    </physiologicalReaction>
</comment>
<dbReference type="GO" id="GO:0005634">
    <property type="term" value="C:nucleus"/>
    <property type="evidence" value="ECO:0007669"/>
    <property type="project" value="InterPro"/>
</dbReference>
<evidence type="ECO:0000256" key="9">
    <source>
        <dbReference type="ARBA" id="ARBA00048813"/>
    </source>
</evidence>
<proteinExistence type="inferred from homology"/>
<evidence type="ECO:0000256" key="11">
    <source>
        <dbReference type="ARBA" id="ARBA00051414"/>
    </source>
</evidence>
<keyword evidence="6 20" id="KW-0378">Hydrolase</keyword>